<keyword evidence="1 4" id="KW-0378">Hydrolase</keyword>
<dbReference type="SUPFAM" id="SSF53590">
    <property type="entry name" value="Nucleoside hydrolase"/>
    <property type="match status" value="1"/>
</dbReference>
<dbReference type="Proteomes" id="UP001597079">
    <property type="component" value="Unassembled WGS sequence"/>
</dbReference>
<name>A0ABW4JF71_9BACL</name>
<dbReference type="GO" id="GO:0016787">
    <property type="term" value="F:hydrolase activity"/>
    <property type="evidence" value="ECO:0007669"/>
    <property type="project" value="UniProtKB-KW"/>
</dbReference>
<feature type="domain" description="Inosine/uridine-preferring nucleoside hydrolase" evidence="3">
    <location>
        <begin position="28"/>
        <end position="262"/>
    </location>
</feature>
<dbReference type="PANTHER" id="PTHR12304:SF4">
    <property type="entry name" value="URIDINE NUCLEOSIDASE"/>
    <property type="match status" value="1"/>
</dbReference>
<dbReference type="InterPro" id="IPR036452">
    <property type="entry name" value="Ribo_hydro-like"/>
</dbReference>
<dbReference type="InterPro" id="IPR001910">
    <property type="entry name" value="Inosine/uridine_hydrolase_dom"/>
</dbReference>
<proteinExistence type="predicted"/>
<accession>A0ABW4JF71</accession>
<dbReference type="RefSeq" id="WP_377942458.1">
    <property type="nucleotide sequence ID" value="NZ_JBHUCX010000020.1"/>
</dbReference>
<dbReference type="Gene3D" id="3.90.245.10">
    <property type="entry name" value="Ribonucleoside hydrolase-like"/>
    <property type="match status" value="1"/>
</dbReference>
<sequence length="310" mass="34841">MYATKTTGAFDLNRLAKLAFPKGKVRMVLDTDTYNEIDDQFAVTYALLSPERLKVEALYAAPFYNDLSTGPADGMEKSYEEILRILERLHVPSTGFVYRGSTEYLPDAITPVKSDAARDLVERALASDADDPLYVVAIGAPTNVASAILMEPKILHHIVVVWLGGNGLHWPDTREFNMVQDIHASRVILDSGVPLVYVPCMGVTSHLLTSLPEIRDSIGGYGEIGDYLVEVFERCHGDHFGYSRVIWDIATIAYFMNEEWVPSSLVHSPILNDGFTYSFDSTRHLIRAVNYIHRDPVFTDLFTKIRQHRV</sequence>
<dbReference type="InterPro" id="IPR023186">
    <property type="entry name" value="IUNH"/>
</dbReference>
<evidence type="ECO:0000256" key="1">
    <source>
        <dbReference type="ARBA" id="ARBA00022801"/>
    </source>
</evidence>
<dbReference type="EMBL" id="JBHUCX010000020">
    <property type="protein sequence ID" value="MFD1674595.1"/>
    <property type="molecule type" value="Genomic_DNA"/>
</dbReference>
<evidence type="ECO:0000256" key="2">
    <source>
        <dbReference type="ARBA" id="ARBA00023295"/>
    </source>
</evidence>
<keyword evidence="5" id="KW-1185">Reference proteome</keyword>
<reference evidence="5" key="1">
    <citation type="journal article" date="2019" name="Int. J. Syst. Evol. Microbiol.">
        <title>The Global Catalogue of Microorganisms (GCM) 10K type strain sequencing project: providing services to taxonomists for standard genome sequencing and annotation.</title>
        <authorList>
            <consortium name="The Broad Institute Genomics Platform"/>
            <consortium name="The Broad Institute Genome Sequencing Center for Infectious Disease"/>
            <person name="Wu L."/>
            <person name="Ma J."/>
        </authorList>
    </citation>
    <scope>NUCLEOTIDE SEQUENCE [LARGE SCALE GENOMIC DNA]</scope>
    <source>
        <strain evidence="5">CGMCC 1.12286</strain>
    </source>
</reference>
<organism evidence="4 5">
    <name type="scientific">Alicyclobacillus fodiniaquatilis</name>
    <dbReference type="NCBI Taxonomy" id="1661150"/>
    <lineage>
        <taxon>Bacteria</taxon>
        <taxon>Bacillati</taxon>
        <taxon>Bacillota</taxon>
        <taxon>Bacilli</taxon>
        <taxon>Bacillales</taxon>
        <taxon>Alicyclobacillaceae</taxon>
        <taxon>Alicyclobacillus</taxon>
    </lineage>
</organism>
<dbReference type="PANTHER" id="PTHR12304">
    <property type="entry name" value="INOSINE-URIDINE PREFERRING NUCLEOSIDE HYDROLASE"/>
    <property type="match status" value="1"/>
</dbReference>
<comment type="caution">
    <text evidence="4">The sequence shown here is derived from an EMBL/GenBank/DDBJ whole genome shotgun (WGS) entry which is preliminary data.</text>
</comment>
<evidence type="ECO:0000313" key="4">
    <source>
        <dbReference type="EMBL" id="MFD1674595.1"/>
    </source>
</evidence>
<keyword evidence="2" id="KW-0326">Glycosidase</keyword>
<protein>
    <submittedName>
        <fullName evidence="4">Nucleoside hydrolase</fullName>
    </submittedName>
</protein>
<evidence type="ECO:0000259" key="3">
    <source>
        <dbReference type="Pfam" id="PF01156"/>
    </source>
</evidence>
<gene>
    <name evidence="4" type="ORF">ACFSB2_07730</name>
</gene>
<dbReference type="Pfam" id="PF01156">
    <property type="entry name" value="IU_nuc_hydro"/>
    <property type="match status" value="1"/>
</dbReference>
<evidence type="ECO:0000313" key="5">
    <source>
        <dbReference type="Proteomes" id="UP001597079"/>
    </source>
</evidence>